<dbReference type="PANTHER" id="PTHR13318">
    <property type="entry name" value="PARTNER OF PAIRED, ISOFORM B-RELATED"/>
    <property type="match status" value="1"/>
</dbReference>
<dbReference type="SMART" id="SM00367">
    <property type="entry name" value="LRR_CC"/>
    <property type="match status" value="5"/>
</dbReference>
<dbReference type="OrthoDB" id="550575at2759"/>
<gene>
    <name evidence="2" type="ORF">BG011_009401</name>
</gene>
<proteinExistence type="predicted"/>
<sequence length="645" mass="72092">MSSKRSRKSSTKPRRISTVKRRATTPLKRPQHGSSDEDSDGSEKEIGTLKDYEDAVRRRILKSTTGRYGGDFDQDQMAYAAALIMSPSDLQSDVLKHASPELLSTKIWTSLFFPCEQADSIKSRGGDGGATGSYLGNTLFLTELDLEGLVPSQVTNSIIQKYFLQTLDIGPQLERINLNHLDSLSDKAVAQLVKACPQLTRLSLKGCTKVGDLTLANLPKGSLQELNISFVGTPTTKGIKKLIYDCRELQVLKMAGLVNIKDVIFLDLEKDLAAQLDCRRDHQNSHQGRHGQEIGEPEEPLPLHRLQNLKISTTQLGDRGLKALLRLCGRSLRRLDISATNVTRIAIIAQFCTWEQPSRQDARHENSVATDATHSCPDPVSRTLLEKLNLTRLKLISRTDFLMLFQRLPPYSLHTLLMGYLTCGQVPIRDDLVHQLCPFLEPELAMNDLPNDVQQENSLQPTYFPGPFAPALDVRPEFHLHTLSLFGNPQIGLSRRRDHDLHLLFRRLAPFLRRLELGYTKCKASVLEGLLGTGSDVAPSNMLALHQGDDELADNFILQELGLDETLMDDEAAIVLSRFRRLNRLSLVNTRIGKEAVERVVRACPMLTNLDLTSCRGIPLLHRRTLLKDVRQTVAGEVAEKAEDE</sequence>
<accession>A0A9P6PPE7</accession>
<dbReference type="PANTHER" id="PTHR13318:SF190">
    <property type="entry name" value="PARTNER OF PAIRED, ISOFORM B"/>
    <property type="match status" value="1"/>
</dbReference>
<dbReference type="SUPFAM" id="SSF52047">
    <property type="entry name" value="RNI-like"/>
    <property type="match status" value="1"/>
</dbReference>
<reference evidence="2" key="1">
    <citation type="journal article" date="2020" name="Fungal Divers.">
        <title>Resolving the Mortierellaceae phylogeny through synthesis of multi-gene phylogenetics and phylogenomics.</title>
        <authorList>
            <person name="Vandepol N."/>
            <person name="Liber J."/>
            <person name="Desiro A."/>
            <person name="Na H."/>
            <person name="Kennedy M."/>
            <person name="Barry K."/>
            <person name="Grigoriev I.V."/>
            <person name="Miller A.N."/>
            <person name="O'Donnell K."/>
            <person name="Stajich J.E."/>
            <person name="Bonito G."/>
        </authorList>
    </citation>
    <scope>NUCLEOTIDE SEQUENCE</scope>
    <source>
        <strain evidence="2">KOD948</strain>
    </source>
</reference>
<dbReference type="AlphaFoldDB" id="A0A9P6PPE7"/>
<evidence type="ECO:0008006" key="4">
    <source>
        <dbReference type="Google" id="ProtNLM"/>
    </source>
</evidence>
<dbReference type="Gene3D" id="3.80.10.10">
    <property type="entry name" value="Ribonuclease Inhibitor"/>
    <property type="match status" value="2"/>
</dbReference>
<feature type="region of interest" description="Disordered" evidence="1">
    <location>
        <begin position="1"/>
        <end position="49"/>
    </location>
</feature>
<organism evidence="2 3">
    <name type="scientific">Mortierella polycephala</name>
    <dbReference type="NCBI Taxonomy" id="41804"/>
    <lineage>
        <taxon>Eukaryota</taxon>
        <taxon>Fungi</taxon>
        <taxon>Fungi incertae sedis</taxon>
        <taxon>Mucoromycota</taxon>
        <taxon>Mortierellomycotina</taxon>
        <taxon>Mortierellomycetes</taxon>
        <taxon>Mortierellales</taxon>
        <taxon>Mortierellaceae</taxon>
        <taxon>Mortierella</taxon>
    </lineage>
</organism>
<evidence type="ECO:0000313" key="3">
    <source>
        <dbReference type="Proteomes" id="UP000726737"/>
    </source>
</evidence>
<dbReference type="EMBL" id="JAAAJA010000837">
    <property type="protein sequence ID" value="KAG0249324.1"/>
    <property type="molecule type" value="Genomic_DNA"/>
</dbReference>
<feature type="compositionally biased region" description="Basic residues" evidence="1">
    <location>
        <begin position="1"/>
        <end position="23"/>
    </location>
</feature>
<dbReference type="InterPro" id="IPR006553">
    <property type="entry name" value="Leu-rich_rpt_Cys-con_subtyp"/>
</dbReference>
<dbReference type="InterPro" id="IPR032675">
    <property type="entry name" value="LRR_dom_sf"/>
</dbReference>
<evidence type="ECO:0000256" key="1">
    <source>
        <dbReference type="SAM" id="MobiDB-lite"/>
    </source>
</evidence>
<keyword evidence="3" id="KW-1185">Reference proteome</keyword>
<name>A0A9P6PPE7_9FUNG</name>
<dbReference type="Proteomes" id="UP000726737">
    <property type="component" value="Unassembled WGS sequence"/>
</dbReference>
<evidence type="ECO:0000313" key="2">
    <source>
        <dbReference type="EMBL" id="KAG0249324.1"/>
    </source>
</evidence>
<protein>
    <recommendedName>
        <fullName evidence="4">RNI-like protein</fullName>
    </recommendedName>
</protein>
<dbReference type="GO" id="GO:0019005">
    <property type="term" value="C:SCF ubiquitin ligase complex"/>
    <property type="evidence" value="ECO:0007669"/>
    <property type="project" value="TreeGrafter"/>
</dbReference>
<comment type="caution">
    <text evidence="2">The sequence shown here is derived from an EMBL/GenBank/DDBJ whole genome shotgun (WGS) entry which is preliminary data.</text>
</comment>
<dbReference type="GO" id="GO:0031146">
    <property type="term" value="P:SCF-dependent proteasomal ubiquitin-dependent protein catabolic process"/>
    <property type="evidence" value="ECO:0007669"/>
    <property type="project" value="TreeGrafter"/>
</dbReference>